<organism evidence="8 9">
    <name type="scientific">Candidatus Pullichristensenella stercorigallinarum</name>
    <dbReference type="NCBI Taxonomy" id="2840909"/>
    <lineage>
        <taxon>Bacteria</taxon>
        <taxon>Bacillati</taxon>
        <taxon>Bacillota</taxon>
        <taxon>Clostridia</taxon>
        <taxon>Candidatus Pullichristensenella</taxon>
    </lineage>
</organism>
<dbReference type="SUPFAM" id="SSF53383">
    <property type="entry name" value="PLP-dependent transferases"/>
    <property type="match status" value="1"/>
</dbReference>
<feature type="domain" description="Aminotransferase class V" evidence="7">
    <location>
        <begin position="6"/>
        <end position="372"/>
    </location>
</feature>
<sequence>MQKRDVYLDNAATSHPKPECVLKAAYAAMTDFNANPGRSGHRRALEAARAVLAAREAVAAVLGAADPFCVAFAFNCTDALNLAIKGVLRAGDHVISTLLEHNSVLRVLSEMLRREEIELTLLAPRPDGFIDPEDVRRALRKNTRLIALTHASNVTGAIQPVAAVGQVAREAGVTFLVDGAQALGAMPVDVNALACQLYAFPGHKSLLGPQGTGGLYIAPGLELAPLREGGTGSSSESMLQPTERPERYESGTLNLPGIAGLGAGAEYVRKGLSQIFMREREVTTALYEGLREIAGVDVYAPDEEAARAGIVSFNAGDLTSAQAADYLDREGIAVRGGLHCAPGAHHFLGTLERGAVRASVGHATSFEDVEALLRAVKKMLREA</sequence>
<accession>A0A9D0ZR74</accession>
<dbReference type="GO" id="GO:0008483">
    <property type="term" value="F:transaminase activity"/>
    <property type="evidence" value="ECO:0007669"/>
    <property type="project" value="UniProtKB-KW"/>
</dbReference>
<comment type="caution">
    <text evidence="8">The sequence shown here is derived from an EMBL/GenBank/DDBJ whole genome shotgun (WGS) entry which is preliminary data.</text>
</comment>
<dbReference type="Gene3D" id="3.90.1150.10">
    <property type="entry name" value="Aspartate Aminotransferase, domain 1"/>
    <property type="match status" value="1"/>
</dbReference>
<dbReference type="InterPro" id="IPR010969">
    <property type="entry name" value="Cys_dSase-rel_unknwn_funct"/>
</dbReference>
<comment type="similarity">
    <text evidence="2">Belongs to the class-V pyridoxal-phosphate-dependent aminotransferase family. Csd subfamily.</text>
</comment>
<evidence type="ECO:0000313" key="9">
    <source>
        <dbReference type="Proteomes" id="UP000824260"/>
    </source>
</evidence>
<dbReference type="GO" id="GO:0030170">
    <property type="term" value="F:pyridoxal phosphate binding"/>
    <property type="evidence" value="ECO:0007669"/>
    <property type="project" value="InterPro"/>
</dbReference>
<dbReference type="Proteomes" id="UP000824260">
    <property type="component" value="Unassembled WGS sequence"/>
</dbReference>
<reference evidence="8" key="2">
    <citation type="journal article" date="2021" name="PeerJ">
        <title>Extensive microbial diversity within the chicken gut microbiome revealed by metagenomics and culture.</title>
        <authorList>
            <person name="Gilroy R."/>
            <person name="Ravi A."/>
            <person name="Getino M."/>
            <person name="Pursley I."/>
            <person name="Horton D.L."/>
            <person name="Alikhan N.F."/>
            <person name="Baker D."/>
            <person name="Gharbi K."/>
            <person name="Hall N."/>
            <person name="Watson M."/>
            <person name="Adriaenssens E.M."/>
            <person name="Foster-Nyarko E."/>
            <person name="Jarju S."/>
            <person name="Secka A."/>
            <person name="Antonio M."/>
            <person name="Oren A."/>
            <person name="Chaudhuri R.R."/>
            <person name="La Ragione R."/>
            <person name="Hildebrand F."/>
            <person name="Pallen M.J."/>
        </authorList>
    </citation>
    <scope>NUCLEOTIDE SEQUENCE</scope>
    <source>
        <strain evidence="8">ChiSjej6B24-2974</strain>
    </source>
</reference>
<dbReference type="InterPro" id="IPR016454">
    <property type="entry name" value="Cysteine_dSase"/>
</dbReference>
<dbReference type="PANTHER" id="PTHR43586">
    <property type="entry name" value="CYSTEINE DESULFURASE"/>
    <property type="match status" value="1"/>
</dbReference>
<dbReference type="GO" id="GO:0031071">
    <property type="term" value="F:cysteine desulfurase activity"/>
    <property type="evidence" value="ECO:0007669"/>
    <property type="project" value="UniProtKB-EC"/>
</dbReference>
<keyword evidence="5" id="KW-0663">Pyridoxal phosphate</keyword>
<evidence type="ECO:0000256" key="6">
    <source>
        <dbReference type="ARBA" id="ARBA00050776"/>
    </source>
</evidence>
<dbReference type="EC" id="2.8.1.7" evidence="3"/>
<comment type="cofactor">
    <cofactor evidence="1">
        <name>pyridoxal 5'-phosphate</name>
        <dbReference type="ChEBI" id="CHEBI:597326"/>
    </cofactor>
</comment>
<dbReference type="InterPro" id="IPR015421">
    <property type="entry name" value="PyrdxlP-dep_Trfase_major"/>
</dbReference>
<evidence type="ECO:0000259" key="7">
    <source>
        <dbReference type="Pfam" id="PF00266"/>
    </source>
</evidence>
<dbReference type="InterPro" id="IPR015424">
    <property type="entry name" value="PyrdxlP-dep_Trfase"/>
</dbReference>
<dbReference type="Pfam" id="PF00266">
    <property type="entry name" value="Aminotran_5"/>
    <property type="match status" value="1"/>
</dbReference>
<dbReference type="Gene3D" id="3.40.640.10">
    <property type="entry name" value="Type I PLP-dependent aspartate aminotransferase-like (Major domain)"/>
    <property type="match status" value="1"/>
</dbReference>
<dbReference type="InterPro" id="IPR000192">
    <property type="entry name" value="Aminotrans_V_dom"/>
</dbReference>
<dbReference type="AlphaFoldDB" id="A0A9D0ZR74"/>
<dbReference type="NCBIfam" id="TIGR01977">
    <property type="entry name" value="am_tr_V_EF2568"/>
    <property type="match status" value="1"/>
</dbReference>
<evidence type="ECO:0000256" key="4">
    <source>
        <dbReference type="ARBA" id="ARBA00022679"/>
    </source>
</evidence>
<evidence type="ECO:0000256" key="1">
    <source>
        <dbReference type="ARBA" id="ARBA00001933"/>
    </source>
</evidence>
<evidence type="ECO:0000256" key="2">
    <source>
        <dbReference type="ARBA" id="ARBA00010447"/>
    </source>
</evidence>
<dbReference type="PANTHER" id="PTHR43586:SF4">
    <property type="entry name" value="ISOPENICILLIN N EPIMERASE"/>
    <property type="match status" value="1"/>
</dbReference>
<dbReference type="PIRSF" id="PIRSF005572">
    <property type="entry name" value="NifS"/>
    <property type="match status" value="1"/>
</dbReference>
<reference evidence="8" key="1">
    <citation type="submission" date="2020-10" db="EMBL/GenBank/DDBJ databases">
        <authorList>
            <person name="Gilroy R."/>
        </authorList>
    </citation>
    <scope>NUCLEOTIDE SEQUENCE</scope>
    <source>
        <strain evidence="8">ChiSjej6B24-2974</strain>
    </source>
</reference>
<protein>
    <recommendedName>
        <fullName evidence="3">cysteine desulfurase</fullName>
        <ecNumber evidence="3">2.8.1.7</ecNumber>
    </recommendedName>
</protein>
<proteinExistence type="inferred from homology"/>
<dbReference type="CDD" id="cd06453">
    <property type="entry name" value="SufS_like"/>
    <property type="match status" value="1"/>
</dbReference>
<gene>
    <name evidence="8" type="ORF">IAA52_12750</name>
</gene>
<keyword evidence="4" id="KW-0808">Transferase</keyword>
<evidence type="ECO:0000256" key="5">
    <source>
        <dbReference type="ARBA" id="ARBA00022898"/>
    </source>
</evidence>
<dbReference type="InterPro" id="IPR010970">
    <property type="entry name" value="Cys_dSase_SufS"/>
</dbReference>
<dbReference type="InterPro" id="IPR015422">
    <property type="entry name" value="PyrdxlP-dep_Trfase_small"/>
</dbReference>
<name>A0A9D0ZR74_9FIRM</name>
<dbReference type="EMBL" id="DVFZ01000119">
    <property type="protein sequence ID" value="HIQ83954.1"/>
    <property type="molecule type" value="Genomic_DNA"/>
</dbReference>
<dbReference type="GO" id="GO:0006534">
    <property type="term" value="P:cysteine metabolic process"/>
    <property type="evidence" value="ECO:0007669"/>
    <property type="project" value="InterPro"/>
</dbReference>
<evidence type="ECO:0000313" key="8">
    <source>
        <dbReference type="EMBL" id="HIQ83954.1"/>
    </source>
</evidence>
<keyword evidence="8" id="KW-0032">Aminotransferase</keyword>
<evidence type="ECO:0000256" key="3">
    <source>
        <dbReference type="ARBA" id="ARBA00012239"/>
    </source>
</evidence>
<comment type="catalytic activity">
    <reaction evidence="6">
        <text>(sulfur carrier)-H + L-cysteine = (sulfur carrier)-SH + L-alanine</text>
        <dbReference type="Rhea" id="RHEA:43892"/>
        <dbReference type="Rhea" id="RHEA-COMP:14737"/>
        <dbReference type="Rhea" id="RHEA-COMP:14739"/>
        <dbReference type="ChEBI" id="CHEBI:29917"/>
        <dbReference type="ChEBI" id="CHEBI:35235"/>
        <dbReference type="ChEBI" id="CHEBI:57972"/>
        <dbReference type="ChEBI" id="CHEBI:64428"/>
        <dbReference type="EC" id="2.8.1.7"/>
    </reaction>
</comment>